<gene>
    <name evidence="5" type="ordered locus">PCC7424_3961</name>
</gene>
<dbReference type="RefSeq" id="WP_015955920.1">
    <property type="nucleotide sequence ID" value="NC_011729.1"/>
</dbReference>
<dbReference type="PROSITE" id="PS51635">
    <property type="entry name" value="PNPLA"/>
    <property type="match status" value="1"/>
</dbReference>
<evidence type="ECO:0000256" key="1">
    <source>
        <dbReference type="ARBA" id="ARBA00023098"/>
    </source>
</evidence>
<feature type="short sequence motif" description="DGA/G" evidence="2">
    <location>
        <begin position="287"/>
        <end position="289"/>
    </location>
</feature>
<dbReference type="GO" id="GO:0016042">
    <property type="term" value="P:lipid catabolic process"/>
    <property type="evidence" value="ECO:0007669"/>
    <property type="project" value="UniProtKB-UniRule"/>
</dbReference>
<protein>
    <submittedName>
        <fullName evidence="5">Patatin</fullName>
    </submittedName>
</protein>
<dbReference type="GO" id="GO:0016787">
    <property type="term" value="F:hydrolase activity"/>
    <property type="evidence" value="ECO:0007669"/>
    <property type="project" value="UniProtKB-UniRule"/>
</dbReference>
<dbReference type="InterPro" id="IPR024282">
    <property type="entry name" value="DUF3376"/>
</dbReference>
<feature type="active site" description="Proton acceptor" evidence="2">
    <location>
        <position position="287"/>
    </location>
</feature>
<keyword evidence="3" id="KW-0472">Membrane</keyword>
<reference evidence="6" key="1">
    <citation type="journal article" date="2011" name="MBio">
        <title>Novel metabolic attributes of the genus Cyanothece, comprising a group of unicellular nitrogen-fixing Cyanobacteria.</title>
        <authorList>
            <person name="Bandyopadhyay A."/>
            <person name="Elvitigala T."/>
            <person name="Welsh E."/>
            <person name="Stockel J."/>
            <person name="Liberton M."/>
            <person name="Min H."/>
            <person name="Sherman L.A."/>
            <person name="Pakrasi H.B."/>
        </authorList>
    </citation>
    <scope>NUCLEOTIDE SEQUENCE [LARGE SCALE GENOMIC DNA]</scope>
    <source>
        <strain evidence="6">PCC 7424</strain>
    </source>
</reference>
<dbReference type="AlphaFoldDB" id="B7KKK2"/>
<dbReference type="Gene3D" id="3.40.1090.10">
    <property type="entry name" value="Cytosolic phospholipase A2 catalytic domain"/>
    <property type="match status" value="1"/>
</dbReference>
<dbReference type="SUPFAM" id="SSF52151">
    <property type="entry name" value="FabD/lysophospholipase-like"/>
    <property type="match status" value="1"/>
</dbReference>
<evidence type="ECO:0000313" key="5">
    <source>
        <dbReference type="EMBL" id="ACK72335.1"/>
    </source>
</evidence>
<dbReference type="STRING" id="65393.PCC7424_3961"/>
<name>B7KKK2_GLOC7</name>
<dbReference type="Proteomes" id="UP000002384">
    <property type="component" value="Chromosome"/>
</dbReference>
<dbReference type="EMBL" id="CP001291">
    <property type="protein sequence ID" value="ACK72335.1"/>
    <property type="molecule type" value="Genomic_DNA"/>
</dbReference>
<feature type="domain" description="PNPLA" evidence="4">
    <location>
        <begin position="22"/>
        <end position="300"/>
    </location>
</feature>
<keyword evidence="2" id="KW-0442">Lipid degradation</keyword>
<dbReference type="InterPro" id="IPR016035">
    <property type="entry name" value="Acyl_Trfase/lysoPLipase"/>
</dbReference>
<evidence type="ECO:0000313" key="6">
    <source>
        <dbReference type="Proteomes" id="UP000002384"/>
    </source>
</evidence>
<dbReference type="HOGENOM" id="CLU_289991_0_0_3"/>
<dbReference type="Pfam" id="PF01734">
    <property type="entry name" value="Patatin"/>
    <property type="match status" value="1"/>
</dbReference>
<dbReference type="NCBIfam" id="TIGR03607">
    <property type="entry name" value="patatin-like protein"/>
    <property type="match status" value="1"/>
</dbReference>
<feature type="transmembrane region" description="Helical" evidence="3">
    <location>
        <begin position="974"/>
        <end position="991"/>
    </location>
</feature>
<feature type="short sequence motif" description="GXSXG" evidence="2">
    <location>
        <begin position="69"/>
        <end position="73"/>
    </location>
</feature>
<dbReference type="InterPro" id="IPR019894">
    <property type="entry name" value="Patatin-related_protein"/>
</dbReference>
<dbReference type="KEGG" id="cyc:PCC7424_3961"/>
<sequence length="1056" mass="121798">MTSTATTPLKKPSFCREIRLGLVVYGGVSLAIYMNGVCREFYNAIRGRGIYKLIKALTDSDIVVDIVSGTSAGGINGILLSYAIANSDQQNLADFKNFGQIWRDNGDIDQLLREPSPNKPKNNIDSVLDGEGYYQDQLKNALDKSVTQINPNPDDEWYSDFKELDLFVTGTDVLGKVSKTFDQTGKEIEIKDHRTVFHLRYRQDRIEQIGNPFSQTSINHKALAKLCRITSCFPVAFPVVTVKLDPIPGDPDSEVDQKLVKWGQLNNRELPNRDLTVNKTHQLYFIDGGVLDNRPFSYTINEIFCRTAYRPVTRKLFYIDPAPDSFLNTPQFRNMAKPNIGKVITDSLINLPRYESIGTDLARIQELNQKVTYYRMLRETLENETFDSHFNTSENSNNKELYLRCRLIALRDRVINRISNTKQVFVLSQNKKKVSELETAIKLITQFPSVNKNFDHQDEDLKLEEISKKTQDFDVQFFFRKSYFLNSKIGSVIELFQPKLQENQDFVFYWKLQRLVYIISWHAELLKLIQVTINLTMENILKANFEGELKKFWYQEILEKESGENTYLFLLAIQKTLLVDKIHQSWENWKQAIQEIPKNKPEYLLYTNNEENSKFFVRQIDQITTEMTKKDEENELLIMQEIEYLRKEGYSYSKTEESLLIKVDHFLQELLKESKSESKNQNEIDIFNDLINTFENFEYIDARLYPCEFLSEIQTKSTIALERISPNDAQFGLGKGKTQNDKLAGDQFRAFGGFFKKSWRSNDILWGRLDGLNRLVESLVDQNFVSRFQNVVTREIDGQDHCNTAEAYISQLVDDCIKYPEINQKVKECLIEVFNTGKIENDEKFNDLLNNIVLAGQREIVETDLPVVVQDAIEQQLKWNQESKANAQKESNSSPEFFDQTVNQFAAVELANLAEHSLKANTTPPDLVEYFKTSYQVGSETLQEDIPSAVRSRWINTSVLNLRDMLVTWKGEKILKSPVFFILVTLFKIIYGDLGKLLKLNGFLKFILPVIFVGLGVFCFIQLIKIAPLFTLLLVVSLLISLVLIVLGLVSNLISR</sequence>
<keyword evidence="2" id="KW-0378">Hydrolase</keyword>
<feature type="transmembrane region" description="Helical" evidence="3">
    <location>
        <begin position="1003"/>
        <end position="1024"/>
    </location>
</feature>
<feature type="transmembrane region" description="Helical" evidence="3">
    <location>
        <begin position="1030"/>
        <end position="1054"/>
    </location>
</feature>
<dbReference type="InterPro" id="IPR002641">
    <property type="entry name" value="PNPLA_dom"/>
</dbReference>
<evidence type="ECO:0000256" key="2">
    <source>
        <dbReference type="PROSITE-ProRule" id="PRU01161"/>
    </source>
</evidence>
<dbReference type="Pfam" id="PF11856">
    <property type="entry name" value="DUF3376"/>
    <property type="match status" value="1"/>
</dbReference>
<proteinExistence type="predicted"/>
<comment type="caution">
    <text evidence="2">Lacks conserved residue(s) required for the propagation of feature annotation.</text>
</comment>
<dbReference type="OrthoDB" id="100834at2"/>
<keyword evidence="3" id="KW-0812">Transmembrane</keyword>
<organism evidence="5 6">
    <name type="scientific">Gloeothece citriformis (strain PCC 7424)</name>
    <name type="common">Cyanothece sp. (strain PCC 7424)</name>
    <dbReference type="NCBI Taxonomy" id="65393"/>
    <lineage>
        <taxon>Bacteria</taxon>
        <taxon>Bacillati</taxon>
        <taxon>Cyanobacteriota</taxon>
        <taxon>Cyanophyceae</taxon>
        <taxon>Oscillatoriophycideae</taxon>
        <taxon>Chroococcales</taxon>
        <taxon>Aphanothecaceae</taxon>
        <taxon>Gloeothece</taxon>
        <taxon>Gloeothece citriformis</taxon>
    </lineage>
</organism>
<keyword evidence="1 2" id="KW-0443">Lipid metabolism</keyword>
<keyword evidence="6" id="KW-1185">Reference proteome</keyword>
<keyword evidence="3" id="KW-1133">Transmembrane helix</keyword>
<evidence type="ECO:0000256" key="3">
    <source>
        <dbReference type="SAM" id="Phobius"/>
    </source>
</evidence>
<dbReference type="eggNOG" id="COG1752">
    <property type="taxonomic scope" value="Bacteria"/>
</dbReference>
<feature type="active site" description="Nucleophile" evidence="2">
    <location>
        <position position="71"/>
    </location>
</feature>
<evidence type="ECO:0000259" key="4">
    <source>
        <dbReference type="PROSITE" id="PS51635"/>
    </source>
</evidence>
<accession>B7KKK2</accession>